<feature type="transmembrane region" description="Helical" evidence="1">
    <location>
        <begin position="167"/>
        <end position="187"/>
    </location>
</feature>
<keyword evidence="1" id="KW-1133">Transmembrane helix</keyword>
<feature type="transmembrane region" description="Helical" evidence="1">
    <location>
        <begin position="132"/>
        <end position="151"/>
    </location>
</feature>
<proteinExistence type="predicted"/>
<comment type="caution">
    <text evidence="2">The sequence shown here is derived from an EMBL/GenBank/DDBJ whole genome shotgun (WGS) entry which is preliminary data.</text>
</comment>
<protein>
    <recommendedName>
        <fullName evidence="4">GDT1 family protein</fullName>
    </recommendedName>
</protein>
<feature type="transmembrane region" description="Helical" evidence="1">
    <location>
        <begin position="36"/>
        <end position="55"/>
    </location>
</feature>
<reference evidence="2 3" key="1">
    <citation type="submission" date="2020-08" db="EMBL/GenBank/DDBJ databases">
        <title>Genomic Encyclopedia of Type Strains, Phase IV (KMG-IV): sequencing the most valuable type-strain genomes for metagenomic binning, comparative biology and taxonomic classification.</title>
        <authorList>
            <person name="Goeker M."/>
        </authorList>
    </citation>
    <scope>NUCLEOTIDE SEQUENCE [LARGE SCALE GENOMIC DNA]</scope>
    <source>
        <strain evidence="2 3">DSM 27057</strain>
    </source>
</reference>
<name>A0A7W6CJU6_9SPHN</name>
<evidence type="ECO:0008006" key="4">
    <source>
        <dbReference type="Google" id="ProtNLM"/>
    </source>
</evidence>
<feature type="transmembrane region" description="Helical" evidence="1">
    <location>
        <begin position="98"/>
        <end position="125"/>
    </location>
</feature>
<gene>
    <name evidence="2" type="ORF">GGR38_002007</name>
</gene>
<keyword evidence="1" id="KW-0812">Transmembrane</keyword>
<evidence type="ECO:0000313" key="2">
    <source>
        <dbReference type="EMBL" id="MBB3955055.1"/>
    </source>
</evidence>
<sequence>MNAALWAMLGCFLAGIGARDQMLAAALTARLGRHGGLLMMGAITGALACAFAAWFSGEMAAQMTYPARLVLACFALIAAGAEALIFRPGFKAKEPTRSLFAAALVLLMHQAADAARFIVLAVALVGDAPIPAAAGGAVGTGFALLLGWLAAETMLDAQGGIVQIRRWAGAVLLGLGLGLSAWIWLGFNG</sequence>
<evidence type="ECO:0000313" key="3">
    <source>
        <dbReference type="Proteomes" id="UP000548867"/>
    </source>
</evidence>
<evidence type="ECO:0000256" key="1">
    <source>
        <dbReference type="SAM" id="Phobius"/>
    </source>
</evidence>
<keyword evidence="1" id="KW-0472">Membrane</keyword>
<dbReference type="Proteomes" id="UP000548867">
    <property type="component" value="Unassembled WGS sequence"/>
</dbReference>
<organism evidence="2 3">
    <name type="scientific">Novosphingobium sediminicola</name>
    <dbReference type="NCBI Taxonomy" id="563162"/>
    <lineage>
        <taxon>Bacteria</taxon>
        <taxon>Pseudomonadati</taxon>
        <taxon>Pseudomonadota</taxon>
        <taxon>Alphaproteobacteria</taxon>
        <taxon>Sphingomonadales</taxon>
        <taxon>Sphingomonadaceae</taxon>
        <taxon>Novosphingobium</taxon>
    </lineage>
</organism>
<keyword evidence="3" id="KW-1185">Reference proteome</keyword>
<dbReference type="EMBL" id="JACIDX010000007">
    <property type="protein sequence ID" value="MBB3955055.1"/>
    <property type="molecule type" value="Genomic_DNA"/>
</dbReference>
<feature type="transmembrane region" description="Helical" evidence="1">
    <location>
        <begin position="67"/>
        <end position="86"/>
    </location>
</feature>
<dbReference type="RefSeq" id="WP_183625063.1">
    <property type="nucleotide sequence ID" value="NZ_JACIDX010000007.1"/>
</dbReference>
<accession>A0A7W6CJU6</accession>
<dbReference type="AlphaFoldDB" id="A0A7W6CJU6"/>